<reference evidence="2" key="1">
    <citation type="journal article" date="2019" name="Int. J. Syst. Evol. Microbiol.">
        <title>The Global Catalogue of Microorganisms (GCM) 10K type strain sequencing project: providing services to taxonomists for standard genome sequencing and annotation.</title>
        <authorList>
            <consortium name="The Broad Institute Genomics Platform"/>
            <consortium name="The Broad Institute Genome Sequencing Center for Infectious Disease"/>
            <person name="Wu L."/>
            <person name="Ma J."/>
        </authorList>
    </citation>
    <scope>NUCLEOTIDE SEQUENCE [LARGE SCALE GENOMIC DNA]</scope>
    <source>
        <strain evidence="2">CECT 7398</strain>
    </source>
</reference>
<sequence>MICAHGGQAVIISLDLHNGYHNSPGSLKGKGAFLLFILPKIHQTKPN</sequence>
<name>A0ABT8BTE7_9VIBR</name>
<dbReference type="EMBL" id="JAUFQC010000001">
    <property type="protein sequence ID" value="MDN3609368.1"/>
    <property type="molecule type" value="Genomic_DNA"/>
</dbReference>
<gene>
    <name evidence="1" type="ORF">QWZ16_06490</name>
</gene>
<comment type="caution">
    <text evidence="1">The sequence shown here is derived from an EMBL/GenBank/DDBJ whole genome shotgun (WGS) entry which is preliminary data.</text>
</comment>
<protein>
    <submittedName>
        <fullName evidence="1">Uncharacterized protein</fullName>
    </submittedName>
</protein>
<evidence type="ECO:0000313" key="2">
    <source>
        <dbReference type="Proteomes" id="UP001238540"/>
    </source>
</evidence>
<dbReference type="Proteomes" id="UP001238540">
    <property type="component" value="Unassembled WGS sequence"/>
</dbReference>
<organism evidence="1 2">
    <name type="scientific">Vibrio ostreicida</name>
    <dbReference type="NCBI Taxonomy" id="526588"/>
    <lineage>
        <taxon>Bacteria</taxon>
        <taxon>Pseudomonadati</taxon>
        <taxon>Pseudomonadota</taxon>
        <taxon>Gammaproteobacteria</taxon>
        <taxon>Vibrionales</taxon>
        <taxon>Vibrionaceae</taxon>
        <taxon>Vibrio</taxon>
    </lineage>
</organism>
<keyword evidence="2" id="KW-1185">Reference proteome</keyword>
<evidence type="ECO:0000313" key="1">
    <source>
        <dbReference type="EMBL" id="MDN3609368.1"/>
    </source>
</evidence>
<accession>A0ABT8BTE7</accession>
<dbReference type="RefSeq" id="WP_290311171.1">
    <property type="nucleotide sequence ID" value="NZ_JAUFQC010000001.1"/>
</dbReference>
<proteinExistence type="predicted"/>